<dbReference type="OrthoDB" id="9807042at2"/>
<feature type="region of interest" description="Disordered" evidence="13">
    <location>
        <begin position="446"/>
        <end position="465"/>
    </location>
</feature>
<feature type="transmembrane region" description="Helical" evidence="12">
    <location>
        <begin position="330"/>
        <end position="351"/>
    </location>
</feature>
<evidence type="ECO:0000256" key="2">
    <source>
        <dbReference type="ARBA" id="ARBA00009819"/>
    </source>
</evidence>
<feature type="transmembrane region" description="Helical" evidence="12">
    <location>
        <begin position="183"/>
        <end position="206"/>
    </location>
</feature>
<feature type="transmembrane region" description="Helical" evidence="12">
    <location>
        <begin position="127"/>
        <end position="150"/>
    </location>
</feature>
<dbReference type="InterPro" id="IPR002585">
    <property type="entry name" value="Cyt-d_ubiquinol_oxidase_su_1"/>
</dbReference>
<evidence type="ECO:0000313" key="15">
    <source>
        <dbReference type="Proteomes" id="UP000219612"/>
    </source>
</evidence>
<feature type="transmembrane region" description="Helical" evidence="12">
    <location>
        <begin position="20"/>
        <end position="41"/>
    </location>
</feature>
<keyword evidence="9 12" id="KW-1133">Transmembrane helix</keyword>
<dbReference type="GO" id="GO:0005886">
    <property type="term" value="C:plasma membrane"/>
    <property type="evidence" value="ECO:0007669"/>
    <property type="project" value="UniProtKB-SubCell"/>
</dbReference>
<dbReference type="GO" id="GO:0046872">
    <property type="term" value="F:metal ion binding"/>
    <property type="evidence" value="ECO:0007669"/>
    <property type="project" value="UniProtKB-UniRule"/>
</dbReference>
<dbReference type="GO" id="GO:0070069">
    <property type="term" value="C:cytochrome complex"/>
    <property type="evidence" value="ECO:0007669"/>
    <property type="project" value="UniProtKB-UniRule"/>
</dbReference>
<dbReference type="RefSeq" id="WP_097328521.1">
    <property type="nucleotide sequence ID" value="NZ_OBDY01000039.1"/>
</dbReference>
<evidence type="ECO:0000256" key="9">
    <source>
        <dbReference type="ARBA" id="ARBA00022989"/>
    </source>
</evidence>
<feature type="transmembrane region" description="Helical" evidence="12">
    <location>
        <begin position="53"/>
        <end position="71"/>
    </location>
</feature>
<dbReference type="GO" id="GO:0009055">
    <property type="term" value="F:electron transfer activity"/>
    <property type="evidence" value="ECO:0007669"/>
    <property type="project" value="UniProtKB-UniRule"/>
</dbReference>
<accession>A0A285KET1</accession>
<evidence type="ECO:0000256" key="3">
    <source>
        <dbReference type="ARBA" id="ARBA00022448"/>
    </source>
</evidence>
<sequence>MDTLDIARWQFGITTVYHFLFVPITIGMSVLVAGLQTAWVRTGKEHYLKATKFWGKLFLINFAIGVVTGIVQEFQFGMNWSDYSRFVGDVFGAPLAIEGLLAFFLESTFLGLWIFGWDRLPKKVHLATIWAAAIGTLLSAYFILAANSWMQHPVGYTMNEQTGRAELTSIWQLLTNSTTLVTFPHTITACFLTGGAVLMAVSAWHLKRRNQMDVFRPSLKLGAWVVLIAGVGVLITGDQQARIMTEQQPMKMAAAEALYQDSQPASFSIFTIGSLNGEEELYSVRIPSLLSFLATGTFDGEVEGIDNLQAEYEQKYGPGEYAPSIPVTYWSFRLMMGFGIATMAVALLALWAMRRGRTPTNRWLWLAVILSFGGPLAANSFGWIFTEMGRQPWTVFGLFKTSESVSPSVSTGEAATSLITLTVLYGVLAVVEAGLFLKYARAGAPEIPPSDSDSSDEDRPLAFAY</sequence>
<proteinExistence type="inferred from homology"/>
<keyword evidence="11 12" id="KW-0472">Membrane</keyword>
<keyword evidence="7 12" id="KW-0479">Metal-binding</keyword>
<evidence type="ECO:0000256" key="7">
    <source>
        <dbReference type="ARBA" id="ARBA00022723"/>
    </source>
</evidence>
<dbReference type="PANTHER" id="PTHR30365">
    <property type="entry name" value="CYTOCHROME D UBIQUINOL OXIDASE"/>
    <property type="match status" value="1"/>
</dbReference>
<dbReference type="PANTHER" id="PTHR30365:SF15">
    <property type="entry name" value="CYTOCHROME BD UBIQUINOL OXIDASE SUBUNIT 1"/>
    <property type="match status" value="1"/>
</dbReference>
<evidence type="ECO:0000313" key="14">
    <source>
        <dbReference type="EMBL" id="SNY71129.1"/>
    </source>
</evidence>
<reference evidence="14 15" key="1">
    <citation type="submission" date="2017-09" db="EMBL/GenBank/DDBJ databases">
        <authorList>
            <person name="Ehlers B."/>
            <person name="Leendertz F.H."/>
        </authorList>
    </citation>
    <scope>NUCLEOTIDE SEQUENCE [LARGE SCALE GENOMIC DNA]</scope>
    <source>
        <strain evidence="14 15">CGMCC 4.6857</strain>
    </source>
</reference>
<evidence type="ECO:0000256" key="10">
    <source>
        <dbReference type="ARBA" id="ARBA00023004"/>
    </source>
</evidence>
<comment type="similarity">
    <text evidence="2 12">Belongs to the cytochrome ubiquinol oxidase subunit 1 family.</text>
</comment>
<dbReference type="EMBL" id="OBDY01000039">
    <property type="protein sequence ID" value="SNY71129.1"/>
    <property type="molecule type" value="Genomic_DNA"/>
</dbReference>
<keyword evidence="4 12" id="KW-1003">Cell membrane</keyword>
<protein>
    <submittedName>
        <fullName evidence="14">Cytochrome d ubiquinol oxidase subunit I</fullName>
    </submittedName>
</protein>
<evidence type="ECO:0000256" key="4">
    <source>
        <dbReference type="ARBA" id="ARBA00022475"/>
    </source>
</evidence>
<dbReference type="GO" id="GO:0020037">
    <property type="term" value="F:heme binding"/>
    <property type="evidence" value="ECO:0007669"/>
    <property type="project" value="TreeGrafter"/>
</dbReference>
<dbReference type="Pfam" id="PF01654">
    <property type="entry name" value="Cyt_bd_oxida_I"/>
    <property type="match status" value="1"/>
</dbReference>
<dbReference type="Proteomes" id="UP000219612">
    <property type="component" value="Unassembled WGS sequence"/>
</dbReference>
<feature type="transmembrane region" description="Helical" evidence="12">
    <location>
        <begin position="363"/>
        <end position="385"/>
    </location>
</feature>
<dbReference type="GO" id="GO:0019646">
    <property type="term" value="P:aerobic electron transport chain"/>
    <property type="evidence" value="ECO:0007669"/>
    <property type="project" value="InterPro"/>
</dbReference>
<keyword evidence="5 12" id="KW-0349">Heme</keyword>
<name>A0A285KET1_9ACTN</name>
<dbReference type="AlphaFoldDB" id="A0A285KET1"/>
<feature type="transmembrane region" description="Helical" evidence="12">
    <location>
        <begin position="414"/>
        <end position="437"/>
    </location>
</feature>
<evidence type="ECO:0000256" key="5">
    <source>
        <dbReference type="ARBA" id="ARBA00022617"/>
    </source>
</evidence>
<feature type="transmembrane region" description="Helical" evidence="12">
    <location>
        <begin position="91"/>
        <end position="115"/>
    </location>
</feature>
<evidence type="ECO:0000256" key="6">
    <source>
        <dbReference type="ARBA" id="ARBA00022692"/>
    </source>
</evidence>
<keyword evidence="6 12" id="KW-0812">Transmembrane</keyword>
<evidence type="ECO:0000256" key="12">
    <source>
        <dbReference type="PIRNR" id="PIRNR006446"/>
    </source>
</evidence>
<evidence type="ECO:0000256" key="11">
    <source>
        <dbReference type="ARBA" id="ARBA00023136"/>
    </source>
</evidence>
<evidence type="ECO:0000256" key="8">
    <source>
        <dbReference type="ARBA" id="ARBA00022982"/>
    </source>
</evidence>
<feature type="transmembrane region" description="Helical" evidence="12">
    <location>
        <begin position="218"/>
        <end position="237"/>
    </location>
</feature>
<dbReference type="GO" id="GO:0016682">
    <property type="term" value="F:oxidoreductase activity, acting on diphenols and related substances as donors, oxygen as acceptor"/>
    <property type="evidence" value="ECO:0007669"/>
    <property type="project" value="TreeGrafter"/>
</dbReference>
<comment type="subcellular location">
    <subcellularLocation>
        <location evidence="1">Cell membrane</location>
        <topology evidence="1">Multi-pass membrane protein</topology>
    </subcellularLocation>
</comment>
<keyword evidence="8 12" id="KW-0249">Electron transport</keyword>
<keyword evidence="3 12" id="KW-0813">Transport</keyword>
<organism evidence="14 15">
    <name type="scientific">Paractinoplanes atraurantiacus</name>
    <dbReference type="NCBI Taxonomy" id="1036182"/>
    <lineage>
        <taxon>Bacteria</taxon>
        <taxon>Bacillati</taxon>
        <taxon>Actinomycetota</taxon>
        <taxon>Actinomycetes</taxon>
        <taxon>Micromonosporales</taxon>
        <taxon>Micromonosporaceae</taxon>
        <taxon>Paractinoplanes</taxon>
    </lineage>
</organism>
<keyword evidence="15" id="KW-1185">Reference proteome</keyword>
<dbReference type="PIRSF" id="PIRSF006446">
    <property type="entry name" value="Cyt_quinol_oxidase_1"/>
    <property type="match status" value="1"/>
</dbReference>
<keyword evidence="10 12" id="KW-0408">Iron</keyword>
<evidence type="ECO:0000256" key="1">
    <source>
        <dbReference type="ARBA" id="ARBA00004651"/>
    </source>
</evidence>
<evidence type="ECO:0000256" key="13">
    <source>
        <dbReference type="SAM" id="MobiDB-lite"/>
    </source>
</evidence>
<gene>
    <name evidence="14" type="ORF">SAMN05421748_13929</name>
</gene>